<dbReference type="InterPro" id="IPR030417">
    <property type="entry name" value="MS4A"/>
</dbReference>
<gene>
    <name evidence="7" type="ORF">MPIPNATIZW_LOCUS17624</name>
</gene>
<keyword evidence="3 6" id="KW-0812">Transmembrane</keyword>
<evidence type="ECO:0000256" key="2">
    <source>
        <dbReference type="ARBA" id="ARBA00009565"/>
    </source>
</evidence>
<keyword evidence="5 6" id="KW-0472">Membrane</keyword>
<dbReference type="EMBL" id="OY882866">
    <property type="protein sequence ID" value="CAK6449318.1"/>
    <property type="molecule type" value="Genomic_DNA"/>
</dbReference>
<feature type="transmembrane region" description="Helical" evidence="6">
    <location>
        <begin position="170"/>
        <end position="194"/>
    </location>
</feature>
<evidence type="ECO:0000313" key="7">
    <source>
        <dbReference type="EMBL" id="CAK6449318.1"/>
    </source>
</evidence>
<evidence type="ECO:0000313" key="8">
    <source>
        <dbReference type="Proteomes" id="UP001314169"/>
    </source>
</evidence>
<dbReference type="Pfam" id="PF04103">
    <property type="entry name" value="CD20"/>
    <property type="match status" value="1"/>
</dbReference>
<feature type="transmembrane region" description="Helical" evidence="6">
    <location>
        <begin position="143"/>
        <end position="164"/>
    </location>
</feature>
<evidence type="ECO:0000256" key="3">
    <source>
        <dbReference type="ARBA" id="ARBA00022692"/>
    </source>
</evidence>
<dbReference type="Proteomes" id="UP001314169">
    <property type="component" value="Chromosome 9"/>
</dbReference>
<dbReference type="PANTHER" id="PTHR23320:SF155">
    <property type="entry name" value="MEMBRANE-SPANNING 4-DOMAINS SUBFAMILY A MEMBER 8"/>
    <property type="match status" value="1"/>
</dbReference>
<name>A0ABP0AI22_PIPNA</name>
<keyword evidence="4 6" id="KW-1133">Transmembrane helix</keyword>
<evidence type="ECO:0000256" key="4">
    <source>
        <dbReference type="ARBA" id="ARBA00022989"/>
    </source>
</evidence>
<dbReference type="InterPro" id="IPR007237">
    <property type="entry name" value="CD20-like"/>
</dbReference>
<evidence type="ECO:0000256" key="5">
    <source>
        <dbReference type="ARBA" id="ARBA00023136"/>
    </source>
</evidence>
<protein>
    <recommendedName>
        <fullName evidence="9">Membrane spanning 4-domains A8</fullName>
    </recommendedName>
</protein>
<comment type="similarity">
    <text evidence="2">Belongs to the MS4A family.</text>
</comment>
<keyword evidence="8" id="KW-1185">Reference proteome</keyword>
<feature type="transmembrane region" description="Helical" evidence="6">
    <location>
        <begin position="104"/>
        <end position="122"/>
    </location>
</feature>
<evidence type="ECO:0000256" key="6">
    <source>
        <dbReference type="SAM" id="Phobius"/>
    </source>
</evidence>
<proteinExistence type="inferred from homology"/>
<evidence type="ECO:0008006" key="9">
    <source>
        <dbReference type="Google" id="ProtNLM"/>
    </source>
</evidence>
<sequence length="243" mass="26136">MTLAGPTANSVFVMAPHNRYPVLLGSMSQIPVTPLNQPQVQQIPGNPPGLETRRSLQPGRRSLKEGKVLGVIQILTGLIHISLGIIMVTIMRGPYTTFSFYGGYPFWGGILFIISGSLSVASEELPRSSCLLKGSMGLSITSAVCSVVGILLLITDIVINSLFIHNSSNGMVSGIAISAVLFIFSLLEFCIACTSAHFGCKLVRDSYNNDTVVFQTVYVTNLVANPESMNSPPSYSSDVRDYK</sequence>
<accession>A0ABP0AI22</accession>
<evidence type="ECO:0000256" key="1">
    <source>
        <dbReference type="ARBA" id="ARBA00004141"/>
    </source>
</evidence>
<reference evidence="7" key="1">
    <citation type="submission" date="2023-12" db="EMBL/GenBank/DDBJ databases">
        <authorList>
            <person name="Brown T."/>
        </authorList>
    </citation>
    <scope>NUCLEOTIDE SEQUENCE</scope>
</reference>
<dbReference type="PANTHER" id="PTHR23320">
    <property type="entry name" value="MEMBRANE-SPANNING 4-DOMAINS SUBFAMILY A MS4A -RELATED"/>
    <property type="match status" value="1"/>
</dbReference>
<organism evidence="7 8">
    <name type="scientific">Pipistrellus nathusii</name>
    <name type="common">Nathusius' pipistrelle</name>
    <dbReference type="NCBI Taxonomy" id="59473"/>
    <lineage>
        <taxon>Eukaryota</taxon>
        <taxon>Metazoa</taxon>
        <taxon>Chordata</taxon>
        <taxon>Craniata</taxon>
        <taxon>Vertebrata</taxon>
        <taxon>Euteleostomi</taxon>
        <taxon>Mammalia</taxon>
        <taxon>Eutheria</taxon>
        <taxon>Laurasiatheria</taxon>
        <taxon>Chiroptera</taxon>
        <taxon>Yangochiroptera</taxon>
        <taxon>Vespertilionidae</taxon>
        <taxon>Pipistrellus</taxon>
    </lineage>
</organism>
<feature type="transmembrane region" description="Helical" evidence="6">
    <location>
        <begin position="68"/>
        <end position="92"/>
    </location>
</feature>
<comment type="subcellular location">
    <subcellularLocation>
        <location evidence="1">Membrane</location>
        <topology evidence="1">Multi-pass membrane protein</topology>
    </subcellularLocation>
</comment>